<dbReference type="Proteomes" id="UP000321258">
    <property type="component" value="Unassembled WGS sequence"/>
</dbReference>
<keyword evidence="2" id="KW-1185">Reference proteome</keyword>
<accession>A0A512ISF8</accession>
<protein>
    <submittedName>
        <fullName evidence="1">Uncharacterized protein</fullName>
    </submittedName>
</protein>
<name>A0A512ISF8_9HYPH</name>
<reference evidence="1 2" key="1">
    <citation type="submission" date="2019-07" db="EMBL/GenBank/DDBJ databases">
        <title>Whole genome shotgun sequence of Methylobacterium haplocladii NBRC 107714.</title>
        <authorList>
            <person name="Hosoyama A."/>
            <person name="Uohara A."/>
            <person name="Ohji S."/>
            <person name="Ichikawa N."/>
        </authorList>
    </citation>
    <scope>NUCLEOTIDE SEQUENCE [LARGE SCALE GENOMIC DNA]</scope>
    <source>
        <strain evidence="1 2">NBRC 107714</strain>
    </source>
</reference>
<dbReference type="AlphaFoldDB" id="A0A512ISF8"/>
<organism evidence="1 2">
    <name type="scientific">Methylobacterium haplocladii</name>
    <dbReference type="NCBI Taxonomy" id="1176176"/>
    <lineage>
        <taxon>Bacteria</taxon>
        <taxon>Pseudomonadati</taxon>
        <taxon>Pseudomonadota</taxon>
        <taxon>Alphaproteobacteria</taxon>
        <taxon>Hyphomicrobiales</taxon>
        <taxon>Methylobacteriaceae</taxon>
        <taxon>Methylobacterium</taxon>
    </lineage>
</organism>
<dbReference type="EMBL" id="BJZT01000032">
    <property type="protein sequence ID" value="GEP00579.1"/>
    <property type="molecule type" value="Genomic_DNA"/>
</dbReference>
<sequence>MSVSPDPKTSAAAAVDKLPIVITRDDGRYFAIEAAGRRAVGLGFDEMLGAVVGLAHPELTTVPAYMRGAGSLAVAKDAPSATITIPLALAESISAEMADLLCWCRGFVTALPDNADRHPMGLDLTREMRIRLDVAIAAAKGIEPQEFPF</sequence>
<dbReference type="RefSeq" id="WP_238180448.1">
    <property type="nucleotide sequence ID" value="NZ_BJZT01000032.1"/>
</dbReference>
<gene>
    <name evidence="1" type="ORF">MHA02_29660</name>
</gene>
<comment type="caution">
    <text evidence="1">The sequence shown here is derived from an EMBL/GenBank/DDBJ whole genome shotgun (WGS) entry which is preliminary data.</text>
</comment>
<evidence type="ECO:0000313" key="1">
    <source>
        <dbReference type="EMBL" id="GEP00579.1"/>
    </source>
</evidence>
<evidence type="ECO:0000313" key="2">
    <source>
        <dbReference type="Proteomes" id="UP000321258"/>
    </source>
</evidence>
<proteinExistence type="predicted"/>